<organism evidence="2 3">
    <name type="scientific">Mycena pura</name>
    <dbReference type="NCBI Taxonomy" id="153505"/>
    <lineage>
        <taxon>Eukaryota</taxon>
        <taxon>Fungi</taxon>
        <taxon>Dikarya</taxon>
        <taxon>Basidiomycota</taxon>
        <taxon>Agaricomycotina</taxon>
        <taxon>Agaricomycetes</taxon>
        <taxon>Agaricomycetidae</taxon>
        <taxon>Agaricales</taxon>
        <taxon>Marasmiineae</taxon>
        <taxon>Mycenaceae</taxon>
        <taxon>Mycena</taxon>
    </lineage>
</organism>
<evidence type="ECO:0000256" key="1">
    <source>
        <dbReference type="SAM" id="MobiDB-lite"/>
    </source>
</evidence>
<protein>
    <submittedName>
        <fullName evidence="2">Uncharacterized protein</fullName>
    </submittedName>
</protein>
<comment type="caution">
    <text evidence="2">The sequence shown here is derived from an EMBL/GenBank/DDBJ whole genome shotgun (WGS) entry which is preliminary data.</text>
</comment>
<sequence length="131" mass="14287">MVFQMRNRDGVFEQWRPAGSSSSSPKASSLGAASDGSPPTKRPRHEPVTPNAPSSSYPSSSSSASLLQATPSSYYIETSASGASVPASSPAKRFFMVDRKRFEGELKEEFQVLRSTGNVYTVTIQRHQQKR</sequence>
<name>A0AAD6V9D1_9AGAR</name>
<dbReference type="EMBL" id="JARJCW010000050">
    <property type="protein sequence ID" value="KAJ7203529.1"/>
    <property type="molecule type" value="Genomic_DNA"/>
</dbReference>
<feature type="compositionally biased region" description="Low complexity" evidence="1">
    <location>
        <begin position="17"/>
        <end position="34"/>
    </location>
</feature>
<feature type="compositionally biased region" description="Basic and acidic residues" evidence="1">
    <location>
        <begin position="1"/>
        <end position="11"/>
    </location>
</feature>
<reference evidence="2" key="1">
    <citation type="submission" date="2023-03" db="EMBL/GenBank/DDBJ databases">
        <title>Massive genome expansion in bonnet fungi (Mycena s.s.) driven by repeated elements and novel gene families across ecological guilds.</title>
        <authorList>
            <consortium name="Lawrence Berkeley National Laboratory"/>
            <person name="Harder C.B."/>
            <person name="Miyauchi S."/>
            <person name="Viragh M."/>
            <person name="Kuo A."/>
            <person name="Thoen E."/>
            <person name="Andreopoulos B."/>
            <person name="Lu D."/>
            <person name="Skrede I."/>
            <person name="Drula E."/>
            <person name="Henrissat B."/>
            <person name="Morin E."/>
            <person name="Kohler A."/>
            <person name="Barry K."/>
            <person name="LaButti K."/>
            <person name="Morin E."/>
            <person name="Salamov A."/>
            <person name="Lipzen A."/>
            <person name="Mereny Z."/>
            <person name="Hegedus B."/>
            <person name="Baldrian P."/>
            <person name="Stursova M."/>
            <person name="Weitz H."/>
            <person name="Taylor A."/>
            <person name="Grigoriev I.V."/>
            <person name="Nagy L.G."/>
            <person name="Martin F."/>
            <person name="Kauserud H."/>
        </authorList>
    </citation>
    <scope>NUCLEOTIDE SEQUENCE</scope>
    <source>
        <strain evidence="2">9144</strain>
    </source>
</reference>
<gene>
    <name evidence="2" type="ORF">GGX14DRAFT_651531</name>
</gene>
<dbReference type="Proteomes" id="UP001219525">
    <property type="component" value="Unassembled WGS sequence"/>
</dbReference>
<dbReference type="AlphaFoldDB" id="A0AAD6V9D1"/>
<keyword evidence="3" id="KW-1185">Reference proteome</keyword>
<accession>A0AAD6V9D1</accession>
<feature type="region of interest" description="Disordered" evidence="1">
    <location>
        <begin position="1"/>
        <end position="65"/>
    </location>
</feature>
<evidence type="ECO:0000313" key="3">
    <source>
        <dbReference type="Proteomes" id="UP001219525"/>
    </source>
</evidence>
<feature type="compositionally biased region" description="Low complexity" evidence="1">
    <location>
        <begin position="52"/>
        <end position="65"/>
    </location>
</feature>
<proteinExistence type="predicted"/>
<evidence type="ECO:0000313" key="2">
    <source>
        <dbReference type="EMBL" id="KAJ7203529.1"/>
    </source>
</evidence>